<keyword evidence="2" id="KW-1185">Reference proteome</keyword>
<evidence type="ECO:0000313" key="2">
    <source>
        <dbReference type="Proteomes" id="UP001172386"/>
    </source>
</evidence>
<name>A0ACC2ZS77_9EURO</name>
<accession>A0ACC2ZS77</accession>
<comment type="caution">
    <text evidence="1">The sequence shown here is derived from an EMBL/GenBank/DDBJ whole genome shotgun (WGS) entry which is preliminary data.</text>
</comment>
<dbReference type="EMBL" id="JAPDRQ010000342">
    <property type="protein sequence ID" value="KAJ9650433.1"/>
    <property type="molecule type" value="Genomic_DNA"/>
</dbReference>
<reference evidence="1" key="1">
    <citation type="submission" date="2022-10" db="EMBL/GenBank/DDBJ databases">
        <title>Culturing micro-colonial fungi from biological soil crusts in the Mojave desert and describing Neophaeococcomyces mojavensis, and introducing the new genera and species Taxawa tesnikishii.</title>
        <authorList>
            <person name="Kurbessoian T."/>
            <person name="Stajich J.E."/>
        </authorList>
    </citation>
    <scope>NUCLEOTIDE SEQUENCE</scope>
    <source>
        <strain evidence="1">JES_112</strain>
    </source>
</reference>
<gene>
    <name evidence="1" type="ORF">H2198_010260</name>
</gene>
<organism evidence="1 2">
    <name type="scientific">Neophaeococcomyces mojaviensis</name>
    <dbReference type="NCBI Taxonomy" id="3383035"/>
    <lineage>
        <taxon>Eukaryota</taxon>
        <taxon>Fungi</taxon>
        <taxon>Dikarya</taxon>
        <taxon>Ascomycota</taxon>
        <taxon>Pezizomycotina</taxon>
        <taxon>Eurotiomycetes</taxon>
        <taxon>Chaetothyriomycetidae</taxon>
        <taxon>Chaetothyriales</taxon>
        <taxon>Chaetothyriales incertae sedis</taxon>
        <taxon>Neophaeococcomyces</taxon>
    </lineage>
</organism>
<sequence>MKDQIKGILVNCEVVTGQIKEMLLKLETGRLGRRIQWAMTERAEMDKLRSSLESNKTALDITLTVGTISLLTEQKRHITSHSHDLAMVIQQTENIAIATATIDQKIDALTEIQKDNPQIEVIGHEIGQLRAQLTTLSAASSNQQMLRVFADQTQICVKSLLEPMAPHLTAQVSPDYKPQTATAEVQDDDFVDDEDGQIDEISQQPRRCPACERTLPRDSDRAKVRRFKFKQQQAKNQWEASVKRTAREEVIEGNIRYKLEDLEKAAMRHNYQVALENYVVKEDKLQADIQKLNSALSKSQAQRDALVKENQASQSAYGILAQDLVQAKKDLEASREELSTVRERISHQPPQPNQMHDNTARFELNPTRDAIMKLMETLRKDQREQNVIMSKKFKESD</sequence>
<protein>
    <submittedName>
        <fullName evidence="1">Uncharacterized protein</fullName>
    </submittedName>
</protein>
<dbReference type="Proteomes" id="UP001172386">
    <property type="component" value="Unassembled WGS sequence"/>
</dbReference>
<proteinExistence type="predicted"/>
<evidence type="ECO:0000313" key="1">
    <source>
        <dbReference type="EMBL" id="KAJ9650433.1"/>
    </source>
</evidence>